<reference evidence="1 2" key="2">
    <citation type="submission" date="2020-06" db="EMBL/GenBank/DDBJ databases">
        <title>Antribacter stalactiti gen. nov., sp. nov., a new member of the family Nacardiaceae isolated from a cave.</title>
        <authorList>
            <person name="Kim I.S."/>
        </authorList>
    </citation>
    <scope>NUCLEOTIDE SEQUENCE [LARGE SCALE GENOMIC DNA]</scope>
    <source>
        <strain evidence="1 2">YC2-7</strain>
    </source>
</reference>
<proteinExistence type="predicted"/>
<dbReference type="RefSeq" id="WP_169594803.1">
    <property type="nucleotide sequence ID" value="NZ_VCQU01000019.1"/>
</dbReference>
<dbReference type="AlphaFoldDB" id="A0A848KSI8"/>
<evidence type="ECO:0000313" key="2">
    <source>
        <dbReference type="Proteomes" id="UP000535543"/>
    </source>
</evidence>
<gene>
    <name evidence="1" type="ORF">FGL95_31145</name>
</gene>
<evidence type="ECO:0008006" key="3">
    <source>
        <dbReference type="Google" id="ProtNLM"/>
    </source>
</evidence>
<accession>A0A848KSI8</accession>
<name>A0A848KSI8_9NOCA</name>
<sequence length="80" mass="8876">MPTVKELMQQLAAGELTVEQVCEVMRTKTPRAIPTSREWPDENDARAYDDDSLIHLGHANAMGRITDEEYDRIAAAFGAG</sequence>
<evidence type="ECO:0000313" key="1">
    <source>
        <dbReference type="EMBL" id="NMN99482.1"/>
    </source>
</evidence>
<protein>
    <recommendedName>
        <fullName evidence="3">Antitoxin VbhA domain-containing protein</fullName>
    </recommendedName>
</protein>
<dbReference type="Proteomes" id="UP000535543">
    <property type="component" value="Unassembled WGS sequence"/>
</dbReference>
<comment type="caution">
    <text evidence="1">The sequence shown here is derived from an EMBL/GenBank/DDBJ whole genome shotgun (WGS) entry which is preliminary data.</text>
</comment>
<reference evidence="1 2" key="1">
    <citation type="submission" date="2019-05" db="EMBL/GenBank/DDBJ databases">
        <authorList>
            <person name="Lee S.D."/>
        </authorList>
    </citation>
    <scope>NUCLEOTIDE SEQUENCE [LARGE SCALE GENOMIC DNA]</scope>
    <source>
        <strain evidence="1 2">YC2-7</strain>
    </source>
</reference>
<dbReference type="EMBL" id="VCQU01000019">
    <property type="protein sequence ID" value="NMN99482.1"/>
    <property type="molecule type" value="Genomic_DNA"/>
</dbReference>
<keyword evidence="2" id="KW-1185">Reference proteome</keyword>
<organism evidence="1 2">
    <name type="scientific">Antrihabitans stalactiti</name>
    <dbReference type="NCBI Taxonomy" id="2584121"/>
    <lineage>
        <taxon>Bacteria</taxon>
        <taxon>Bacillati</taxon>
        <taxon>Actinomycetota</taxon>
        <taxon>Actinomycetes</taxon>
        <taxon>Mycobacteriales</taxon>
        <taxon>Nocardiaceae</taxon>
        <taxon>Antrihabitans</taxon>
    </lineage>
</organism>